<dbReference type="Proteomes" id="UP001163324">
    <property type="component" value="Chromosome 5"/>
</dbReference>
<comment type="caution">
    <text evidence="1">The sequence shown here is derived from an EMBL/GenBank/DDBJ whole genome shotgun (WGS) entry which is preliminary data.</text>
</comment>
<sequence length="388" mass="41825">MFTTTLKTIPEMPEKTEPTDQSPPRTGCDLGRCSHSWASDLERGDDSSSDRPGTGTDSGALLSSVDDYKGAGYDDDGKDDDAAVLTGRDCVAIAGAFCCLLSTMGVINAVGLLQRHMEQNQLRDYSPPQVGWIAAANSFLTLFSPLLAGPMYDRWGHSRIIAAGAGIFTAGIVVTSVLDGRTATADPAATYWLLFVFWGVFCGSGTGFVSTAVTGYTSGRFDKRRGLALGLGSAGGSMGGIVWPLVLRATLRAWGWMPAMLLVGGLAIFLLALGALCLCPAAVILVVGSRRRQHKRGRELEEGKRKEKKEEEEEEEGDDKRGRREISWASVWKVLSRVLSQVDFVLLTMSLVAFQFVVTGIMGTMPGWADRESFDRENIFYVVAAVNG</sequence>
<organism evidence="1 2">
    <name type="scientific">Trichothecium roseum</name>
    <dbReference type="NCBI Taxonomy" id="47278"/>
    <lineage>
        <taxon>Eukaryota</taxon>
        <taxon>Fungi</taxon>
        <taxon>Dikarya</taxon>
        <taxon>Ascomycota</taxon>
        <taxon>Pezizomycotina</taxon>
        <taxon>Sordariomycetes</taxon>
        <taxon>Hypocreomycetidae</taxon>
        <taxon>Hypocreales</taxon>
        <taxon>Hypocreales incertae sedis</taxon>
        <taxon>Trichothecium</taxon>
    </lineage>
</organism>
<gene>
    <name evidence="1" type="ORF">N3K66_005794</name>
</gene>
<evidence type="ECO:0000313" key="1">
    <source>
        <dbReference type="EMBL" id="KAI9899333.1"/>
    </source>
</evidence>
<keyword evidence="2" id="KW-1185">Reference proteome</keyword>
<reference evidence="1" key="1">
    <citation type="submission" date="2022-10" db="EMBL/GenBank/DDBJ databases">
        <title>Complete Genome of Trichothecium roseum strain YXFP-22015, a Plant Pathogen Isolated from Citrus.</title>
        <authorList>
            <person name="Wang Y."/>
            <person name="Zhu L."/>
        </authorList>
    </citation>
    <scope>NUCLEOTIDE SEQUENCE</scope>
    <source>
        <strain evidence="1">YXFP-22015</strain>
    </source>
</reference>
<proteinExistence type="predicted"/>
<accession>A0ACC0UYV2</accession>
<dbReference type="EMBL" id="CM047944">
    <property type="protein sequence ID" value="KAI9899333.1"/>
    <property type="molecule type" value="Genomic_DNA"/>
</dbReference>
<protein>
    <submittedName>
        <fullName evidence="1">Uncharacterized protein</fullName>
    </submittedName>
</protein>
<name>A0ACC0UYV2_9HYPO</name>
<evidence type="ECO:0000313" key="2">
    <source>
        <dbReference type="Proteomes" id="UP001163324"/>
    </source>
</evidence>